<evidence type="ECO:0000313" key="8">
    <source>
        <dbReference type="EMBL" id="MDR6144188.1"/>
    </source>
</evidence>
<dbReference type="InterPro" id="IPR014284">
    <property type="entry name" value="RNA_pol_sigma-70_dom"/>
</dbReference>
<dbReference type="InterPro" id="IPR013324">
    <property type="entry name" value="RNA_pol_sigma_r3/r4-like"/>
</dbReference>
<feature type="compositionally biased region" description="Pro residues" evidence="6">
    <location>
        <begin position="372"/>
        <end position="385"/>
    </location>
</feature>
<sequence length="632" mass="65418">MNLGTHIDGEDDIPGEPSDAQIIEAVRGGDIGDFALLWRRHVESARRAARAISPSSDPDDLVSEAFASILRVTKAGGGPSDAFRPYLLATLRNTAARWARNGTALSIDLVSERDLSAEDGDAFERIAERSSIAAVFGTLSARHRTLLWYLEVEGMKPRELAPLMGMTSNAVSALAARARDSFRRAWLEAHIHDPSRSEECRWFCERVVARRERSMGAGDADRFSEHMNTCGGCRIVAAEIDTVSQRLRSILPAALLGGAAAAIYTGDGTAEAHVMGAASSVGSAGAFGTDGGASFGAGTPAAAHGAASAVPAGGLAALAATAVVVVGAVIFTGSVLTLSAGDSDRTELPASSSEVTIAGEAGPVLEELPHPVVLPPAAEPTPDAQPAPEHEPAPAPESMSDSTESDPRESSARVTEEGHRLVPGSDGTPVPSTVAPETTGPTEGSAEASPPVDAPELRITQSIAQNSLIPDLLEGIGTPGAIITVVDENGVVLHKAIVDEFGAFVLDVSGEETHQGMTLSVGQQDAVTGVTEWAEDIGPLTFATPTIAPADPETCPGVSLGAVSCLHLRAEADAWVELLDGQGRSRMVWLPAAARDGIVIRSGADEPFVAARYVDPTTKRAGVTILLPAAIE</sequence>
<dbReference type="EMBL" id="JAVIZQ010000001">
    <property type="protein sequence ID" value="MDR6144188.1"/>
    <property type="molecule type" value="Genomic_DNA"/>
</dbReference>
<dbReference type="PANTHER" id="PTHR43133">
    <property type="entry name" value="RNA POLYMERASE ECF-TYPE SIGMA FACTO"/>
    <property type="match status" value="1"/>
</dbReference>
<evidence type="ECO:0000256" key="1">
    <source>
        <dbReference type="ARBA" id="ARBA00010641"/>
    </source>
</evidence>
<dbReference type="Gene3D" id="1.10.10.10">
    <property type="entry name" value="Winged helix-like DNA-binding domain superfamily/Winged helix DNA-binding domain"/>
    <property type="match status" value="1"/>
</dbReference>
<comment type="caution">
    <text evidence="8">The sequence shown here is derived from an EMBL/GenBank/DDBJ whole genome shotgun (WGS) entry which is preliminary data.</text>
</comment>
<feature type="domain" description="Bacterial Ig" evidence="7">
    <location>
        <begin position="472"/>
        <end position="528"/>
    </location>
</feature>
<dbReference type="InterPro" id="IPR013325">
    <property type="entry name" value="RNA_pol_sigma_r2"/>
</dbReference>
<evidence type="ECO:0000313" key="9">
    <source>
        <dbReference type="Proteomes" id="UP001249291"/>
    </source>
</evidence>
<dbReference type="Pfam" id="PF17936">
    <property type="entry name" value="Big_6"/>
    <property type="match status" value="1"/>
</dbReference>
<reference evidence="8 9" key="1">
    <citation type="submission" date="2023-08" db="EMBL/GenBank/DDBJ databases">
        <title>Functional and genomic diversity of the sorghum phyllosphere microbiome.</title>
        <authorList>
            <person name="Shade A."/>
        </authorList>
    </citation>
    <scope>NUCLEOTIDE SEQUENCE [LARGE SCALE GENOMIC DNA]</scope>
    <source>
        <strain evidence="8 9">SORGH_AS_0445</strain>
    </source>
</reference>
<dbReference type="SUPFAM" id="SSF88659">
    <property type="entry name" value="Sigma3 and sigma4 domains of RNA polymerase sigma factors"/>
    <property type="match status" value="1"/>
</dbReference>
<evidence type="ECO:0000256" key="5">
    <source>
        <dbReference type="ARBA" id="ARBA00023163"/>
    </source>
</evidence>
<keyword evidence="5" id="KW-0804">Transcription</keyword>
<evidence type="ECO:0000256" key="4">
    <source>
        <dbReference type="ARBA" id="ARBA00023125"/>
    </source>
</evidence>
<protein>
    <submittedName>
        <fullName evidence="8">RNA polymerase sigma factor (Sigma-70 family)</fullName>
    </submittedName>
</protein>
<dbReference type="RefSeq" id="WP_309694179.1">
    <property type="nucleotide sequence ID" value="NZ_JAVIZQ010000001.1"/>
</dbReference>
<dbReference type="PANTHER" id="PTHR43133:SF8">
    <property type="entry name" value="RNA POLYMERASE SIGMA FACTOR HI_1459-RELATED"/>
    <property type="match status" value="1"/>
</dbReference>
<evidence type="ECO:0000259" key="7">
    <source>
        <dbReference type="Pfam" id="PF17936"/>
    </source>
</evidence>
<feature type="region of interest" description="Disordered" evidence="6">
    <location>
        <begin position="372"/>
        <end position="452"/>
    </location>
</feature>
<evidence type="ECO:0000256" key="3">
    <source>
        <dbReference type="ARBA" id="ARBA00023082"/>
    </source>
</evidence>
<organism evidence="8 9">
    <name type="scientific">Microbacterium foliorum</name>
    <dbReference type="NCBI Taxonomy" id="104336"/>
    <lineage>
        <taxon>Bacteria</taxon>
        <taxon>Bacillati</taxon>
        <taxon>Actinomycetota</taxon>
        <taxon>Actinomycetes</taxon>
        <taxon>Micrococcales</taxon>
        <taxon>Microbacteriaceae</taxon>
        <taxon>Microbacterium</taxon>
    </lineage>
</organism>
<proteinExistence type="inferred from homology"/>
<dbReference type="Gene3D" id="1.10.1740.10">
    <property type="match status" value="1"/>
</dbReference>
<keyword evidence="3" id="KW-0731">Sigma factor</keyword>
<keyword evidence="2" id="KW-0805">Transcription regulation</keyword>
<dbReference type="InterPro" id="IPR041498">
    <property type="entry name" value="Big_6"/>
</dbReference>
<evidence type="ECO:0000256" key="2">
    <source>
        <dbReference type="ARBA" id="ARBA00023015"/>
    </source>
</evidence>
<feature type="compositionally biased region" description="Basic and acidic residues" evidence="6">
    <location>
        <begin position="405"/>
        <end position="420"/>
    </location>
</feature>
<accession>A0ABU1HX01</accession>
<dbReference type="InterPro" id="IPR036388">
    <property type="entry name" value="WH-like_DNA-bd_sf"/>
</dbReference>
<dbReference type="NCBIfam" id="TIGR02937">
    <property type="entry name" value="sigma70-ECF"/>
    <property type="match status" value="1"/>
</dbReference>
<evidence type="ECO:0000256" key="6">
    <source>
        <dbReference type="SAM" id="MobiDB-lite"/>
    </source>
</evidence>
<comment type="similarity">
    <text evidence="1">Belongs to the sigma-70 factor family. ECF subfamily.</text>
</comment>
<dbReference type="Proteomes" id="UP001249291">
    <property type="component" value="Unassembled WGS sequence"/>
</dbReference>
<gene>
    <name evidence="8" type="ORF">QE375_003742</name>
</gene>
<name>A0ABU1HX01_9MICO</name>
<dbReference type="SUPFAM" id="SSF88946">
    <property type="entry name" value="Sigma2 domain of RNA polymerase sigma factors"/>
    <property type="match status" value="1"/>
</dbReference>
<keyword evidence="4" id="KW-0238">DNA-binding</keyword>
<keyword evidence="9" id="KW-1185">Reference proteome</keyword>
<dbReference type="InterPro" id="IPR039425">
    <property type="entry name" value="RNA_pol_sigma-70-like"/>
</dbReference>